<dbReference type="EMBL" id="JAMKFB020000009">
    <property type="protein sequence ID" value="KAL0183758.1"/>
    <property type="molecule type" value="Genomic_DNA"/>
</dbReference>
<dbReference type="Proteomes" id="UP001529510">
    <property type="component" value="Unassembled WGS sequence"/>
</dbReference>
<accession>A0ABD0QBX7</accession>
<dbReference type="PANTHER" id="PTHR45943">
    <property type="entry name" value="E3 UBIQUITIN-PROTEIN LIGASE MYCBP2"/>
    <property type="match status" value="1"/>
</dbReference>
<name>A0ABD0QBX7_CIRMR</name>
<organism evidence="1 2">
    <name type="scientific">Cirrhinus mrigala</name>
    <name type="common">Mrigala</name>
    <dbReference type="NCBI Taxonomy" id="683832"/>
    <lineage>
        <taxon>Eukaryota</taxon>
        <taxon>Metazoa</taxon>
        <taxon>Chordata</taxon>
        <taxon>Craniata</taxon>
        <taxon>Vertebrata</taxon>
        <taxon>Euteleostomi</taxon>
        <taxon>Actinopterygii</taxon>
        <taxon>Neopterygii</taxon>
        <taxon>Teleostei</taxon>
        <taxon>Ostariophysi</taxon>
        <taxon>Cypriniformes</taxon>
        <taxon>Cyprinidae</taxon>
        <taxon>Labeoninae</taxon>
        <taxon>Labeonini</taxon>
        <taxon>Cirrhinus</taxon>
    </lineage>
</organism>
<sequence>KTHPCGHPCGGVKNEELCLPCLHGCDKTTACLKQDADDMCMICFTEALSAAPAIQ</sequence>
<reference evidence="1 2" key="1">
    <citation type="submission" date="2024-05" db="EMBL/GenBank/DDBJ databases">
        <title>Genome sequencing and assembly of Indian major carp, Cirrhinus mrigala (Hamilton, 1822).</title>
        <authorList>
            <person name="Mohindra V."/>
            <person name="Chowdhury L.M."/>
            <person name="Lal K."/>
            <person name="Jena J.K."/>
        </authorList>
    </citation>
    <scope>NUCLEOTIDE SEQUENCE [LARGE SCALE GENOMIC DNA]</scope>
    <source>
        <strain evidence="1">CM1030</strain>
        <tissue evidence="1">Blood</tissue>
    </source>
</reference>
<comment type="caution">
    <text evidence="1">The sequence shown here is derived from an EMBL/GenBank/DDBJ whole genome shotgun (WGS) entry which is preliminary data.</text>
</comment>
<feature type="non-terminal residue" evidence="1">
    <location>
        <position position="55"/>
    </location>
</feature>
<gene>
    <name evidence="1" type="ORF">M9458_019454</name>
</gene>
<evidence type="ECO:0000313" key="2">
    <source>
        <dbReference type="Proteomes" id="UP001529510"/>
    </source>
</evidence>
<dbReference type="PANTHER" id="PTHR45943:SF1">
    <property type="entry name" value="E3 UBIQUITIN-PROTEIN LIGASE MYCBP2"/>
    <property type="match status" value="1"/>
</dbReference>
<evidence type="ECO:0000313" key="1">
    <source>
        <dbReference type="EMBL" id="KAL0183758.1"/>
    </source>
</evidence>
<dbReference type="AlphaFoldDB" id="A0ABD0QBX7"/>
<keyword evidence="2" id="KW-1185">Reference proteome</keyword>
<feature type="non-terminal residue" evidence="1">
    <location>
        <position position="1"/>
    </location>
</feature>
<protein>
    <submittedName>
        <fullName evidence="1">Uncharacterized protein</fullName>
    </submittedName>
</protein>
<proteinExistence type="predicted"/>